<dbReference type="Gene3D" id="3.40.50.2300">
    <property type="match status" value="1"/>
</dbReference>
<keyword evidence="1" id="KW-0378">Hydrolase</keyword>
<gene>
    <name evidence="4" type="ORF">ORJ04_19565</name>
</gene>
<dbReference type="Pfam" id="PF13581">
    <property type="entry name" value="HATPase_c_2"/>
    <property type="match status" value="1"/>
</dbReference>
<dbReference type="SUPFAM" id="SSF52172">
    <property type="entry name" value="CheY-like"/>
    <property type="match status" value="1"/>
</dbReference>
<keyword evidence="5" id="KW-1185">Reference proteome</keyword>
<dbReference type="InterPro" id="IPR011006">
    <property type="entry name" value="CheY-like_superfamily"/>
</dbReference>
<dbReference type="InterPro" id="IPR036457">
    <property type="entry name" value="PPM-type-like_dom_sf"/>
</dbReference>
<comment type="caution">
    <text evidence="4">The sequence shown here is derived from an EMBL/GenBank/DDBJ whole genome shotgun (WGS) entry which is preliminary data.</text>
</comment>
<dbReference type="CDD" id="cd00156">
    <property type="entry name" value="REC"/>
    <property type="match status" value="1"/>
</dbReference>
<dbReference type="InterPro" id="IPR052016">
    <property type="entry name" value="Bact_Sigma-Reg"/>
</dbReference>
<dbReference type="PROSITE" id="PS50110">
    <property type="entry name" value="RESPONSE_REGULATORY"/>
    <property type="match status" value="1"/>
</dbReference>
<protein>
    <submittedName>
        <fullName evidence="4">SpoIIE family protein phosphatase</fullName>
    </submittedName>
</protein>
<sequence>MNLNVIPTAPAENLRILVVEDDVFLCTFYKKFLEHNGATVVACFSLAEAELNFSEINAKFDAVLLDNQLGNTEGINLLPLLKLKLPLAAVIMVSANDNPEFFLAAFNAGIHDYMVKPVNQDLLWLKVTTAVNQQRLKALAEKQRAELAYWVEQEQEQQRLAKHLFDRMFQQLNQPHPAVHAWVKSHSLFSGDAVLRCQADDGSWYFMLADAMGHGLAPAISLMPMLKTFHSMAKKAIPLPNIVFELNDNLNRLLPDDRFIAAVLLRLDPRQQSLEIWNGGMPSVLLLDHDGAIVSVAPSTNMALGVLAKHQISVQVQRFSLDESNITYFMMFSDGLTETVFDDNGQLHVSDLVDLILWRSERPLQGIQAKFKHVPQQDDVSLCLVNCQYFQLELCATTCINKVQTGPFDVSFTLRGSSMLHTDLPKKATDFLKVQNFPIEFIQRVFTVVTEIYINALEHGVLGLDSKIKSGDDGFIRFYEEKEKRIRLLTEQEFIEFDMQWIAERELLQMRIADSGKGFAHCNDDIATNGNTFGRGLTFIETLTSNLEIIPPGNSLRLTMPLHKMN</sequence>
<evidence type="ECO:0000313" key="5">
    <source>
        <dbReference type="Proteomes" id="UP001231109"/>
    </source>
</evidence>
<keyword evidence="2" id="KW-0597">Phosphoprotein</keyword>
<evidence type="ECO:0000256" key="2">
    <source>
        <dbReference type="PROSITE-ProRule" id="PRU00169"/>
    </source>
</evidence>
<evidence type="ECO:0000313" key="4">
    <source>
        <dbReference type="EMBL" id="MDP5138149.1"/>
    </source>
</evidence>
<dbReference type="SMART" id="SM00331">
    <property type="entry name" value="PP2C_SIG"/>
    <property type="match status" value="1"/>
</dbReference>
<dbReference type="InterPro" id="IPR036890">
    <property type="entry name" value="HATPase_C_sf"/>
</dbReference>
<dbReference type="Gene3D" id="3.60.40.10">
    <property type="entry name" value="PPM-type phosphatase domain"/>
    <property type="match status" value="1"/>
</dbReference>
<dbReference type="SMART" id="SM00448">
    <property type="entry name" value="REC"/>
    <property type="match status" value="1"/>
</dbReference>
<dbReference type="InterPro" id="IPR003594">
    <property type="entry name" value="HATPase_dom"/>
</dbReference>
<reference evidence="4 5" key="1">
    <citation type="submission" date="2022-11" db="EMBL/GenBank/DDBJ databases">
        <title>Viruses from the air-sea interface of a natural surface slick.</title>
        <authorList>
            <person name="Rahlff J."/>
            <person name="Holmfeldt K."/>
        </authorList>
    </citation>
    <scope>NUCLEOTIDE SEQUENCE [LARGE SCALE GENOMIC DNA]</scope>
    <source>
        <strain evidence="4 5">SMS4</strain>
    </source>
</reference>
<dbReference type="SUPFAM" id="SSF81606">
    <property type="entry name" value="PP2C-like"/>
    <property type="match status" value="1"/>
</dbReference>
<dbReference type="Gene3D" id="3.30.565.10">
    <property type="entry name" value="Histidine kinase-like ATPase, C-terminal domain"/>
    <property type="match status" value="1"/>
</dbReference>
<feature type="domain" description="Response regulatory" evidence="3">
    <location>
        <begin position="15"/>
        <end position="131"/>
    </location>
</feature>
<name>A0ABT9I440_9GAMM</name>
<dbReference type="PANTHER" id="PTHR43156">
    <property type="entry name" value="STAGE II SPORULATION PROTEIN E-RELATED"/>
    <property type="match status" value="1"/>
</dbReference>
<evidence type="ECO:0000256" key="1">
    <source>
        <dbReference type="ARBA" id="ARBA00022801"/>
    </source>
</evidence>
<feature type="modified residue" description="4-aspartylphosphate" evidence="2">
    <location>
        <position position="66"/>
    </location>
</feature>
<dbReference type="EMBL" id="JAPJDZ010000103">
    <property type="protein sequence ID" value="MDP5138149.1"/>
    <property type="molecule type" value="Genomic_DNA"/>
</dbReference>
<dbReference type="Pfam" id="PF07228">
    <property type="entry name" value="SpoIIE"/>
    <property type="match status" value="1"/>
</dbReference>
<dbReference type="RefSeq" id="WP_305977312.1">
    <property type="nucleotide sequence ID" value="NZ_JAPJDZ010000103.1"/>
</dbReference>
<dbReference type="PANTHER" id="PTHR43156:SF2">
    <property type="entry name" value="STAGE II SPORULATION PROTEIN E"/>
    <property type="match status" value="1"/>
</dbReference>
<dbReference type="InterPro" id="IPR001932">
    <property type="entry name" value="PPM-type_phosphatase-like_dom"/>
</dbReference>
<dbReference type="InterPro" id="IPR001789">
    <property type="entry name" value="Sig_transdc_resp-reg_receiver"/>
</dbReference>
<dbReference type="Pfam" id="PF00072">
    <property type="entry name" value="Response_reg"/>
    <property type="match status" value="1"/>
</dbReference>
<proteinExistence type="predicted"/>
<dbReference type="Proteomes" id="UP001231109">
    <property type="component" value="Unassembled WGS sequence"/>
</dbReference>
<evidence type="ECO:0000259" key="3">
    <source>
        <dbReference type="PROSITE" id="PS50110"/>
    </source>
</evidence>
<accession>A0ABT9I440</accession>
<organism evidence="4 5">
    <name type="scientific">Rheinheimera baltica</name>
    <dbReference type="NCBI Taxonomy" id="67576"/>
    <lineage>
        <taxon>Bacteria</taxon>
        <taxon>Pseudomonadati</taxon>
        <taxon>Pseudomonadota</taxon>
        <taxon>Gammaproteobacteria</taxon>
        <taxon>Chromatiales</taxon>
        <taxon>Chromatiaceae</taxon>
        <taxon>Rheinheimera</taxon>
    </lineage>
</organism>